<dbReference type="GO" id="GO:0008270">
    <property type="term" value="F:zinc ion binding"/>
    <property type="evidence" value="ECO:0007669"/>
    <property type="project" value="UniProtKB-KW"/>
</dbReference>
<dbReference type="InterPro" id="IPR001650">
    <property type="entry name" value="Helicase_C-like"/>
</dbReference>
<dbReference type="GO" id="GO:0006281">
    <property type="term" value="P:DNA repair"/>
    <property type="evidence" value="ECO:0007669"/>
    <property type="project" value="TreeGrafter"/>
</dbReference>
<dbReference type="InterPro" id="IPR038718">
    <property type="entry name" value="SNF2-like_sf"/>
</dbReference>
<dbReference type="PROSITE" id="PS51192">
    <property type="entry name" value="HELICASE_ATP_BIND_1"/>
    <property type="match status" value="1"/>
</dbReference>
<protein>
    <submittedName>
        <fullName evidence="13">Uncharacterized protein</fullName>
    </submittedName>
</protein>
<dbReference type="PANTHER" id="PTHR45626:SF52">
    <property type="entry name" value="SINGLE-STRANDED DNA-DEPENDENT ATPASE (EUROFUNG)"/>
    <property type="match status" value="1"/>
</dbReference>
<evidence type="ECO:0000256" key="2">
    <source>
        <dbReference type="ARBA" id="ARBA00022723"/>
    </source>
</evidence>
<evidence type="ECO:0000256" key="6">
    <source>
        <dbReference type="ARBA" id="ARBA00022806"/>
    </source>
</evidence>
<keyword evidence="8" id="KW-0067">ATP-binding</keyword>
<accession>A0A9P8I2M9</accession>
<feature type="domain" description="Helicase C-terminal" evidence="12">
    <location>
        <begin position="636"/>
        <end position="795"/>
    </location>
</feature>
<evidence type="ECO:0000256" key="5">
    <source>
        <dbReference type="ARBA" id="ARBA00022801"/>
    </source>
</evidence>
<dbReference type="InterPro" id="IPR001841">
    <property type="entry name" value="Znf_RING"/>
</dbReference>
<keyword evidence="3" id="KW-0547">Nucleotide-binding</keyword>
<dbReference type="OrthoDB" id="448448at2759"/>
<keyword evidence="7" id="KW-0862">Zinc</keyword>
<dbReference type="GO" id="GO:0004386">
    <property type="term" value="F:helicase activity"/>
    <property type="evidence" value="ECO:0007669"/>
    <property type="project" value="UniProtKB-KW"/>
</dbReference>
<dbReference type="GO" id="GO:0005524">
    <property type="term" value="F:ATP binding"/>
    <property type="evidence" value="ECO:0007669"/>
    <property type="project" value="UniProtKB-KW"/>
</dbReference>
<keyword evidence="2" id="KW-0479">Metal-binding</keyword>
<organism evidence="13 14">
    <name type="scientific">Glutinoglossum americanum</name>
    <dbReference type="NCBI Taxonomy" id="1670608"/>
    <lineage>
        <taxon>Eukaryota</taxon>
        <taxon>Fungi</taxon>
        <taxon>Dikarya</taxon>
        <taxon>Ascomycota</taxon>
        <taxon>Pezizomycotina</taxon>
        <taxon>Geoglossomycetes</taxon>
        <taxon>Geoglossales</taxon>
        <taxon>Geoglossaceae</taxon>
        <taxon>Glutinoglossum</taxon>
    </lineage>
</organism>
<dbReference type="InterPro" id="IPR027417">
    <property type="entry name" value="P-loop_NTPase"/>
</dbReference>
<keyword evidence="14" id="KW-1185">Reference proteome</keyword>
<evidence type="ECO:0000256" key="4">
    <source>
        <dbReference type="ARBA" id="ARBA00022771"/>
    </source>
</evidence>
<dbReference type="SUPFAM" id="SSF52540">
    <property type="entry name" value="P-loop containing nucleoside triphosphate hydrolases"/>
    <property type="match status" value="2"/>
</dbReference>
<dbReference type="PROSITE" id="PS51194">
    <property type="entry name" value="HELICASE_CTER"/>
    <property type="match status" value="1"/>
</dbReference>
<reference evidence="13" key="1">
    <citation type="submission" date="2021-03" db="EMBL/GenBank/DDBJ databases">
        <title>Comparative genomics and phylogenomic investigation of the class Geoglossomycetes provide insights into ecological specialization and systematics.</title>
        <authorList>
            <person name="Melie T."/>
            <person name="Pirro S."/>
            <person name="Miller A.N."/>
            <person name="Quandt A."/>
        </authorList>
    </citation>
    <scope>NUCLEOTIDE SEQUENCE</scope>
    <source>
        <strain evidence="13">GBOQ0MN5Z8</strain>
    </source>
</reference>
<dbReference type="InterPro" id="IPR014001">
    <property type="entry name" value="Helicase_ATP-bd"/>
</dbReference>
<dbReference type="CDD" id="cd18008">
    <property type="entry name" value="DEXDc_SHPRH-like"/>
    <property type="match status" value="1"/>
</dbReference>
<evidence type="ECO:0000259" key="10">
    <source>
        <dbReference type="PROSITE" id="PS50089"/>
    </source>
</evidence>
<dbReference type="Gene3D" id="3.40.50.10810">
    <property type="entry name" value="Tandem AAA-ATPase domain"/>
    <property type="match status" value="1"/>
</dbReference>
<dbReference type="InterPro" id="IPR017907">
    <property type="entry name" value="Znf_RING_CS"/>
</dbReference>
<evidence type="ECO:0000313" key="13">
    <source>
        <dbReference type="EMBL" id="KAH0537607.1"/>
    </source>
</evidence>
<evidence type="ECO:0000259" key="11">
    <source>
        <dbReference type="PROSITE" id="PS51192"/>
    </source>
</evidence>
<sequence length="800" mass="88968">MICDVKAQFIDDSRNLDEVDLEITAAQPANGFYNLQLVFRRHCFLQSSSGKDIAIAHSKTSNALRTLNDLDSIRYEVLVAPDEWKKKTLSFKKIGKAACMTVEINVFGAVSKSQAVGKVLSKAGIYLQHPRLHDIYVKYENPHFISFPHLSPPTSGLTIPSLAPDVENSVPFANISSILDGLDQRGHLQRADIDPRITTILLSHQREGVDFIVQKEEQGIHAAFSLWETHQDSTHGIFHQHTITGCRKPVRPDESVGGIIADDMGLGKSLTLLSAMVASLGSARAFVELGDCNQKPRSGSTLIIVPAVLLRRHVASDSLKVIKYHGRGRETDLSRILDSDVVLTTYATATAEFCRGTSTLHKFNWYRVVLDEGSHSIRHQHTKQFRAIDALSARYRWCLTGTPIQNRLEDLEALVRFLRVPFLDKSSFRGHITHPIESGRISGLSNLRLLLRCICLRRTGELLELPEPQSFQYLLELSSAEQDEYATIGEAHRQAIDDAVSGHTTAETYQGILQALLRLRLLCNHGLLAQRPQVTVTGVSEDPDVALSLLQQSDQATCAYCSCDITSIGDADDTRSGAFIECSHLLCLGCMLQTTERSKVWCPLCQASVSGSGSSPRSGDKHQDIPIPQHEEQCTKLAALVRDVEEHRFTDKSIVFSCWKQTIRTIASLFTIVGIPFGLVDGSMSLPERRIVLDRFQRDPEVPLLLMTLGTGAVGLNLTAASRIHIVEPQWNPSVESQAIGRALRLGQEKQVTVVRYIMINTVEQYIQSRQSRKLQLAQIGWNVDSDDLEKQKLKELLVK</sequence>
<evidence type="ECO:0000256" key="8">
    <source>
        <dbReference type="ARBA" id="ARBA00022840"/>
    </source>
</evidence>
<dbReference type="GO" id="GO:0008094">
    <property type="term" value="F:ATP-dependent activity, acting on DNA"/>
    <property type="evidence" value="ECO:0007669"/>
    <property type="project" value="TreeGrafter"/>
</dbReference>
<dbReference type="AlphaFoldDB" id="A0A9P8I2M9"/>
<dbReference type="Pfam" id="PF00176">
    <property type="entry name" value="SNF2-rel_dom"/>
    <property type="match status" value="1"/>
</dbReference>
<proteinExistence type="inferred from homology"/>
<dbReference type="EMBL" id="JAGHQL010000137">
    <property type="protein sequence ID" value="KAH0537607.1"/>
    <property type="molecule type" value="Genomic_DNA"/>
</dbReference>
<comment type="caution">
    <text evidence="13">The sequence shown here is derived from an EMBL/GenBank/DDBJ whole genome shotgun (WGS) entry which is preliminary data.</text>
</comment>
<dbReference type="CDD" id="cd18793">
    <property type="entry name" value="SF2_C_SNF"/>
    <property type="match status" value="1"/>
</dbReference>
<evidence type="ECO:0000256" key="1">
    <source>
        <dbReference type="ARBA" id="ARBA00007025"/>
    </source>
</evidence>
<keyword evidence="5" id="KW-0378">Hydrolase</keyword>
<keyword evidence="6" id="KW-0347">Helicase</keyword>
<dbReference type="GO" id="GO:0005634">
    <property type="term" value="C:nucleus"/>
    <property type="evidence" value="ECO:0007669"/>
    <property type="project" value="TreeGrafter"/>
</dbReference>
<evidence type="ECO:0000256" key="9">
    <source>
        <dbReference type="PROSITE-ProRule" id="PRU00175"/>
    </source>
</evidence>
<dbReference type="InterPro" id="IPR013083">
    <property type="entry name" value="Znf_RING/FYVE/PHD"/>
</dbReference>
<dbReference type="Gene3D" id="3.30.40.10">
    <property type="entry name" value="Zinc/RING finger domain, C3HC4 (zinc finger)"/>
    <property type="match status" value="1"/>
</dbReference>
<feature type="domain" description="RING-type" evidence="10">
    <location>
        <begin position="558"/>
        <end position="606"/>
    </location>
</feature>
<feature type="domain" description="Helicase ATP-binding" evidence="11">
    <location>
        <begin position="249"/>
        <end position="421"/>
    </location>
</feature>
<dbReference type="Pfam" id="PF00271">
    <property type="entry name" value="Helicase_C"/>
    <property type="match status" value="1"/>
</dbReference>
<evidence type="ECO:0000256" key="3">
    <source>
        <dbReference type="ARBA" id="ARBA00022741"/>
    </source>
</evidence>
<evidence type="ECO:0000313" key="14">
    <source>
        <dbReference type="Proteomes" id="UP000698800"/>
    </source>
</evidence>
<dbReference type="PROSITE" id="PS50089">
    <property type="entry name" value="ZF_RING_2"/>
    <property type="match status" value="1"/>
</dbReference>
<evidence type="ECO:0000259" key="12">
    <source>
        <dbReference type="PROSITE" id="PS51194"/>
    </source>
</evidence>
<dbReference type="SUPFAM" id="SSF57850">
    <property type="entry name" value="RING/U-box"/>
    <property type="match status" value="1"/>
</dbReference>
<dbReference type="SMART" id="SM00490">
    <property type="entry name" value="HELICc"/>
    <property type="match status" value="1"/>
</dbReference>
<comment type="similarity">
    <text evidence="1">Belongs to the SNF2/RAD54 helicase family.</text>
</comment>
<gene>
    <name evidence="13" type="ORF">FGG08_005599</name>
</gene>
<dbReference type="Gene3D" id="3.40.50.300">
    <property type="entry name" value="P-loop containing nucleotide triphosphate hydrolases"/>
    <property type="match status" value="1"/>
</dbReference>
<evidence type="ECO:0000256" key="7">
    <source>
        <dbReference type="ARBA" id="ARBA00022833"/>
    </source>
</evidence>
<dbReference type="InterPro" id="IPR049730">
    <property type="entry name" value="SNF2/RAD54-like_C"/>
</dbReference>
<dbReference type="PANTHER" id="PTHR45626">
    <property type="entry name" value="TRANSCRIPTION TERMINATION FACTOR 2-RELATED"/>
    <property type="match status" value="1"/>
</dbReference>
<dbReference type="InterPro" id="IPR050628">
    <property type="entry name" value="SNF2_RAD54_helicase_TF"/>
</dbReference>
<name>A0A9P8I2M9_9PEZI</name>
<keyword evidence="4 9" id="KW-0863">Zinc-finger</keyword>
<dbReference type="PROSITE" id="PS00518">
    <property type="entry name" value="ZF_RING_1"/>
    <property type="match status" value="1"/>
</dbReference>
<dbReference type="Proteomes" id="UP000698800">
    <property type="component" value="Unassembled WGS sequence"/>
</dbReference>
<dbReference type="SMART" id="SM00487">
    <property type="entry name" value="DEXDc"/>
    <property type="match status" value="1"/>
</dbReference>
<dbReference type="InterPro" id="IPR000330">
    <property type="entry name" value="SNF2_N"/>
</dbReference>
<dbReference type="GO" id="GO:0016787">
    <property type="term" value="F:hydrolase activity"/>
    <property type="evidence" value="ECO:0007669"/>
    <property type="project" value="UniProtKB-KW"/>
</dbReference>